<feature type="compositionally biased region" description="Basic and acidic residues" evidence="1">
    <location>
        <begin position="9"/>
        <end position="48"/>
    </location>
</feature>
<organism evidence="2 3">
    <name type="scientific">Ceratopteris richardii</name>
    <name type="common">Triangle waterfern</name>
    <dbReference type="NCBI Taxonomy" id="49495"/>
    <lineage>
        <taxon>Eukaryota</taxon>
        <taxon>Viridiplantae</taxon>
        <taxon>Streptophyta</taxon>
        <taxon>Embryophyta</taxon>
        <taxon>Tracheophyta</taxon>
        <taxon>Polypodiopsida</taxon>
        <taxon>Polypodiidae</taxon>
        <taxon>Polypodiales</taxon>
        <taxon>Pteridineae</taxon>
        <taxon>Pteridaceae</taxon>
        <taxon>Parkerioideae</taxon>
        <taxon>Ceratopteris</taxon>
    </lineage>
</organism>
<feature type="compositionally biased region" description="Basic and acidic residues" evidence="1">
    <location>
        <begin position="221"/>
        <end position="235"/>
    </location>
</feature>
<dbReference type="PANTHER" id="PTHR34686">
    <property type="entry name" value="MATERNAL EFFECT EMBRYO ARREST PROTEIN"/>
    <property type="match status" value="1"/>
</dbReference>
<proteinExistence type="predicted"/>
<dbReference type="EMBL" id="CM035406">
    <property type="protein sequence ID" value="KAH7447890.1"/>
    <property type="molecule type" value="Genomic_DNA"/>
</dbReference>
<protein>
    <submittedName>
        <fullName evidence="2">Uncharacterized protein</fullName>
    </submittedName>
</protein>
<dbReference type="Proteomes" id="UP000825935">
    <property type="component" value="Chromosome 1"/>
</dbReference>
<feature type="region of interest" description="Disordered" evidence="1">
    <location>
        <begin position="1"/>
        <end position="51"/>
    </location>
</feature>
<comment type="caution">
    <text evidence="2">The sequence shown here is derived from an EMBL/GenBank/DDBJ whole genome shotgun (WGS) entry which is preliminary data.</text>
</comment>
<gene>
    <name evidence="2" type="ORF">KP509_01G125900</name>
</gene>
<sequence length="235" mass="26330">MAPAYAKPARSDDVDMDREQQAHFSETIRQKFADEAPKRPFKPSRSDDSSVEADVTAAAFSYDGPIPEYIKFEKLMKSSPEGIFCESSTEGPQEFVETKYYEDLRAADQSLHHTTGTGFIQVHTNGTFDLNAPSKPSVFKTKVAGNERDVELPEEFVETEYYNDLNAVDQSLHHTTGTGFIQVEKCEDFHIDFASSTTLQRTKSGCNPATNDWIPAEDSMESVRSHKPSRSDPQD</sequence>
<name>A0A8T2VKW4_CERRI</name>
<reference evidence="2" key="1">
    <citation type="submission" date="2021-08" db="EMBL/GenBank/DDBJ databases">
        <title>WGS assembly of Ceratopteris richardii.</title>
        <authorList>
            <person name="Marchant D.B."/>
            <person name="Chen G."/>
            <person name="Jenkins J."/>
            <person name="Shu S."/>
            <person name="Leebens-Mack J."/>
            <person name="Grimwood J."/>
            <person name="Schmutz J."/>
            <person name="Soltis P."/>
            <person name="Soltis D."/>
            <person name="Chen Z.-H."/>
        </authorList>
    </citation>
    <scope>NUCLEOTIDE SEQUENCE</scope>
    <source>
        <strain evidence="2">Whitten #5841</strain>
        <tissue evidence="2">Leaf</tissue>
    </source>
</reference>
<keyword evidence="3" id="KW-1185">Reference proteome</keyword>
<evidence type="ECO:0000313" key="2">
    <source>
        <dbReference type="EMBL" id="KAH7447890.1"/>
    </source>
</evidence>
<dbReference type="AlphaFoldDB" id="A0A8T2VKW4"/>
<feature type="compositionally biased region" description="Polar residues" evidence="1">
    <location>
        <begin position="201"/>
        <end position="210"/>
    </location>
</feature>
<evidence type="ECO:0000313" key="3">
    <source>
        <dbReference type="Proteomes" id="UP000825935"/>
    </source>
</evidence>
<accession>A0A8T2VKW4</accession>
<evidence type="ECO:0000256" key="1">
    <source>
        <dbReference type="SAM" id="MobiDB-lite"/>
    </source>
</evidence>
<dbReference type="PANTHER" id="PTHR34686:SF1">
    <property type="entry name" value="MATERNAL EFFECT EMBRYO ARREST 59"/>
    <property type="match status" value="1"/>
</dbReference>
<feature type="region of interest" description="Disordered" evidence="1">
    <location>
        <begin position="201"/>
        <end position="235"/>
    </location>
</feature>
<dbReference type="OrthoDB" id="1918800at2759"/>